<evidence type="ECO:0008006" key="4">
    <source>
        <dbReference type="Google" id="ProtNLM"/>
    </source>
</evidence>
<keyword evidence="1" id="KW-0472">Membrane</keyword>
<feature type="transmembrane region" description="Helical" evidence="1">
    <location>
        <begin position="28"/>
        <end position="51"/>
    </location>
</feature>
<dbReference type="AlphaFoldDB" id="A0A261WAE1"/>
<proteinExistence type="predicted"/>
<keyword evidence="1" id="KW-0812">Transmembrane</keyword>
<dbReference type="EMBL" id="NKQU01000647">
    <property type="protein sequence ID" value="OZI83148.1"/>
    <property type="molecule type" value="Genomic_DNA"/>
</dbReference>
<dbReference type="SUPFAM" id="SSF103473">
    <property type="entry name" value="MFS general substrate transporter"/>
    <property type="match status" value="1"/>
</dbReference>
<name>A0A261WAE1_9PSED</name>
<evidence type="ECO:0000256" key="1">
    <source>
        <dbReference type="SAM" id="Phobius"/>
    </source>
</evidence>
<feature type="transmembrane region" description="Helical" evidence="1">
    <location>
        <begin position="63"/>
        <end position="83"/>
    </location>
</feature>
<gene>
    <name evidence="2" type="ORF">CFN58_33415</name>
</gene>
<evidence type="ECO:0000313" key="2">
    <source>
        <dbReference type="EMBL" id="OZI83148.1"/>
    </source>
</evidence>
<sequence length="112" mass="11680">MAMEINKRIERSVGHRFRSPSHKAAEGATAFGASLNISGANLGIGLGAIVGGRVMTSWGLESVGYAAACFIGLAIALAVLMMIRPAPQAVVCDHFKHSFARNNPLQVGFPGS</sequence>
<organism evidence="2 3">
    <name type="scientific">Pseudomonas avellanae</name>
    <dbReference type="NCBI Taxonomy" id="46257"/>
    <lineage>
        <taxon>Bacteria</taxon>
        <taxon>Pseudomonadati</taxon>
        <taxon>Pseudomonadota</taxon>
        <taxon>Gammaproteobacteria</taxon>
        <taxon>Pseudomonadales</taxon>
        <taxon>Pseudomonadaceae</taxon>
        <taxon>Pseudomonas</taxon>
    </lineage>
</organism>
<reference evidence="3" key="1">
    <citation type="journal article" date="2016" name="Sci. Rep.">
        <title>Genome analysis of the kiwifruit canker pathogen Pseudomonas syringae pv. actinidiae biovar 5.</title>
        <authorList>
            <person name="Fujikawa T."/>
            <person name="Sawada H."/>
        </authorList>
    </citation>
    <scope>NUCLEOTIDE SEQUENCE [LARGE SCALE GENOMIC DNA]</scope>
    <source>
        <strain evidence="3">MAFF 212061</strain>
    </source>
</reference>
<dbReference type="Proteomes" id="UP000217163">
    <property type="component" value="Unassembled WGS sequence"/>
</dbReference>
<accession>A0A261WAE1</accession>
<keyword evidence="1" id="KW-1133">Transmembrane helix</keyword>
<protein>
    <recommendedName>
        <fullName evidence="4">Major facilitator family transporter</fullName>
    </recommendedName>
</protein>
<evidence type="ECO:0000313" key="3">
    <source>
        <dbReference type="Proteomes" id="UP000217163"/>
    </source>
</evidence>
<comment type="caution">
    <text evidence="2">The sequence shown here is derived from an EMBL/GenBank/DDBJ whole genome shotgun (WGS) entry which is preliminary data.</text>
</comment>
<dbReference type="InterPro" id="IPR036259">
    <property type="entry name" value="MFS_trans_sf"/>
</dbReference>